<dbReference type="SUPFAM" id="SSF53067">
    <property type="entry name" value="Actin-like ATPase domain"/>
    <property type="match status" value="2"/>
</dbReference>
<dbReference type="GO" id="GO:0005829">
    <property type="term" value="C:cytosol"/>
    <property type="evidence" value="ECO:0007669"/>
    <property type="project" value="TreeGrafter"/>
</dbReference>
<dbReference type="AlphaFoldDB" id="A0A451DDI4"/>
<evidence type="ECO:0000256" key="2">
    <source>
        <dbReference type="ARBA" id="ARBA00010493"/>
    </source>
</evidence>
<dbReference type="InterPro" id="IPR022496">
    <property type="entry name" value="T6A_TsaB"/>
</dbReference>
<sequence length="223" mass="25114">MQILALDTTTQHCSVALLTQKGKFSYCEHCAREHTQYLLPFIHDILQKCKVSLHEIDLLAFARGPGSFSGVRICLATAQGLALGANIPLTGISTLKIMAETAWRHHGAKKVLVANDAHMGDIYWAEYQRKNDGNWSGEDTESLLKPAEIIKRMTFLRGKWFCVGTGWKLYPQLTHISNIDLMVTIIKAPHAVDMIPLVQNNLSLESIYLPRNAKPYYLRHKVC</sequence>
<gene>
    <name evidence="8" type="primary">tsaB</name>
    <name evidence="8" type="ORF">ERCILAFE3058_597</name>
</gene>
<dbReference type="InterPro" id="IPR043129">
    <property type="entry name" value="ATPase_NBD"/>
</dbReference>
<dbReference type="OrthoDB" id="9809995at2"/>
<evidence type="ECO:0000313" key="9">
    <source>
        <dbReference type="Proteomes" id="UP000294418"/>
    </source>
</evidence>
<dbReference type="InterPro" id="IPR000905">
    <property type="entry name" value="Gcp-like_dom"/>
</dbReference>
<feature type="domain" description="Gcp-like" evidence="7">
    <location>
        <begin position="28"/>
        <end position="131"/>
    </location>
</feature>
<evidence type="ECO:0000259" key="7">
    <source>
        <dbReference type="Pfam" id="PF00814"/>
    </source>
</evidence>
<keyword evidence="4" id="KW-0963">Cytoplasm</keyword>
<evidence type="ECO:0000256" key="6">
    <source>
        <dbReference type="ARBA" id="ARBA00032446"/>
    </source>
</evidence>
<evidence type="ECO:0000256" key="4">
    <source>
        <dbReference type="ARBA" id="ARBA00022490"/>
    </source>
</evidence>
<evidence type="ECO:0000313" key="8">
    <source>
        <dbReference type="EMBL" id="VFP84511.1"/>
    </source>
</evidence>
<evidence type="ECO:0000256" key="5">
    <source>
        <dbReference type="ARBA" id="ARBA00022694"/>
    </source>
</evidence>
<dbReference type="GO" id="GO:0002949">
    <property type="term" value="P:tRNA threonylcarbamoyladenosine modification"/>
    <property type="evidence" value="ECO:0007669"/>
    <property type="project" value="InterPro"/>
</dbReference>
<evidence type="ECO:0000256" key="3">
    <source>
        <dbReference type="ARBA" id="ARBA00019012"/>
    </source>
</evidence>
<dbReference type="EMBL" id="LR217720">
    <property type="protein sequence ID" value="VFP84511.1"/>
    <property type="molecule type" value="Genomic_DNA"/>
</dbReference>
<dbReference type="CDD" id="cd24032">
    <property type="entry name" value="ASKHA_NBD_TsaB"/>
    <property type="match status" value="1"/>
</dbReference>
<proteinExistence type="inferred from homology"/>
<comment type="subcellular location">
    <subcellularLocation>
        <location evidence="1">Cytoplasm</location>
    </subcellularLocation>
</comment>
<reference evidence="8 9" key="1">
    <citation type="submission" date="2019-02" db="EMBL/GenBank/DDBJ databases">
        <authorList>
            <person name="Manzano-Marin A."/>
            <person name="Manzano-Marin A."/>
        </authorList>
    </citation>
    <scope>NUCLEOTIDE SEQUENCE [LARGE SCALE GENOMIC DNA]</scope>
    <source>
        <strain evidence="8 9">ErCilaricifoliae</strain>
    </source>
</reference>
<name>A0A451DDI4_9GAMM</name>
<keyword evidence="5" id="KW-0819">tRNA processing</keyword>
<dbReference type="NCBIfam" id="TIGR03725">
    <property type="entry name" value="T6A_YeaZ"/>
    <property type="match status" value="1"/>
</dbReference>
<comment type="similarity">
    <text evidence="2">Belongs to the KAE1 / TsaD family. TsaB subfamily.</text>
</comment>
<dbReference type="PANTHER" id="PTHR11735">
    <property type="entry name" value="TRNA N6-ADENOSINE THREONYLCARBAMOYLTRANSFERASE"/>
    <property type="match status" value="1"/>
</dbReference>
<dbReference type="RefSeq" id="WP_157989962.1">
    <property type="nucleotide sequence ID" value="NZ_LR217720.1"/>
</dbReference>
<dbReference type="Proteomes" id="UP000294418">
    <property type="component" value="Chromosome"/>
</dbReference>
<dbReference type="Pfam" id="PF00814">
    <property type="entry name" value="TsaD"/>
    <property type="match status" value="1"/>
</dbReference>
<accession>A0A451DDI4</accession>
<organism evidence="8 9">
    <name type="scientific">Candidatus Erwinia haradaeae</name>
    <dbReference type="NCBI Taxonomy" id="1922217"/>
    <lineage>
        <taxon>Bacteria</taxon>
        <taxon>Pseudomonadati</taxon>
        <taxon>Pseudomonadota</taxon>
        <taxon>Gammaproteobacteria</taxon>
        <taxon>Enterobacterales</taxon>
        <taxon>Erwiniaceae</taxon>
        <taxon>Erwinia</taxon>
    </lineage>
</organism>
<protein>
    <recommendedName>
        <fullName evidence="3">tRNA threonylcarbamoyladenosine biosynthesis protein TsaB</fullName>
    </recommendedName>
    <alternativeName>
        <fullName evidence="6">t(6)A37 threonylcarbamoyladenosine biosynthesis protein TsaB</fullName>
    </alternativeName>
</protein>
<dbReference type="FunFam" id="3.30.420.40:FF:000097">
    <property type="entry name" value="tRNA threonylcarbamoyladenosine biosynthesis protein TsaB"/>
    <property type="match status" value="1"/>
</dbReference>
<dbReference type="PANTHER" id="PTHR11735:SF11">
    <property type="entry name" value="TRNA THREONYLCARBAMOYLADENOSINE BIOSYNTHESIS PROTEIN TSAB"/>
    <property type="match status" value="1"/>
</dbReference>
<evidence type="ECO:0000256" key="1">
    <source>
        <dbReference type="ARBA" id="ARBA00004496"/>
    </source>
</evidence>
<dbReference type="Gene3D" id="3.30.420.40">
    <property type="match status" value="2"/>
</dbReference>